<evidence type="ECO:0000313" key="1">
    <source>
        <dbReference type="EMBL" id="CAB5222607.1"/>
    </source>
</evidence>
<proteinExistence type="predicted"/>
<accession>A0A6J7WXR2</accession>
<name>A0A6J7WXR2_9CAUD</name>
<reference evidence="1" key="1">
    <citation type="submission" date="2020-05" db="EMBL/GenBank/DDBJ databases">
        <authorList>
            <person name="Chiriac C."/>
            <person name="Salcher M."/>
            <person name="Ghai R."/>
            <person name="Kavagutti S V."/>
        </authorList>
    </citation>
    <scope>NUCLEOTIDE SEQUENCE</scope>
</reference>
<protein>
    <submittedName>
        <fullName evidence="1">Uncharacterized protein</fullName>
    </submittedName>
</protein>
<sequence length="56" mass="6601">MFLREQKLIGDKQVEYIKSTTDLSVDEMRSYTESIINYFTELGWSDDGQDNNFDTL</sequence>
<dbReference type="EMBL" id="LR798310">
    <property type="protein sequence ID" value="CAB5222607.1"/>
    <property type="molecule type" value="Genomic_DNA"/>
</dbReference>
<organism evidence="1">
    <name type="scientific">uncultured Caudovirales phage</name>
    <dbReference type="NCBI Taxonomy" id="2100421"/>
    <lineage>
        <taxon>Viruses</taxon>
        <taxon>Duplodnaviria</taxon>
        <taxon>Heunggongvirae</taxon>
        <taxon>Uroviricota</taxon>
        <taxon>Caudoviricetes</taxon>
        <taxon>Peduoviridae</taxon>
        <taxon>Maltschvirus</taxon>
        <taxon>Maltschvirus maltsch</taxon>
    </lineage>
</organism>
<gene>
    <name evidence="1" type="ORF">UFOVP367_27</name>
</gene>